<keyword evidence="3" id="KW-1185">Reference proteome</keyword>
<name>A0AAD2D396_EUPCR</name>
<gene>
    <name evidence="2" type="ORF">ECRASSUSDP1_LOCUS19853</name>
</gene>
<evidence type="ECO:0000313" key="2">
    <source>
        <dbReference type="EMBL" id="CAI2378457.1"/>
    </source>
</evidence>
<comment type="caution">
    <text evidence="2">The sequence shown here is derived from an EMBL/GenBank/DDBJ whole genome shotgun (WGS) entry which is preliminary data.</text>
</comment>
<evidence type="ECO:0000256" key="1">
    <source>
        <dbReference type="SAM" id="MobiDB-lite"/>
    </source>
</evidence>
<dbReference type="AlphaFoldDB" id="A0AAD2D396"/>
<evidence type="ECO:0000313" key="3">
    <source>
        <dbReference type="Proteomes" id="UP001295684"/>
    </source>
</evidence>
<organism evidence="2 3">
    <name type="scientific">Euplotes crassus</name>
    <dbReference type="NCBI Taxonomy" id="5936"/>
    <lineage>
        <taxon>Eukaryota</taxon>
        <taxon>Sar</taxon>
        <taxon>Alveolata</taxon>
        <taxon>Ciliophora</taxon>
        <taxon>Intramacronucleata</taxon>
        <taxon>Spirotrichea</taxon>
        <taxon>Hypotrichia</taxon>
        <taxon>Euplotida</taxon>
        <taxon>Euplotidae</taxon>
        <taxon>Moneuplotes</taxon>
    </lineage>
</organism>
<reference evidence="2" key="1">
    <citation type="submission" date="2023-07" db="EMBL/GenBank/DDBJ databases">
        <authorList>
            <consortium name="AG Swart"/>
            <person name="Singh M."/>
            <person name="Singh A."/>
            <person name="Seah K."/>
            <person name="Emmerich C."/>
        </authorList>
    </citation>
    <scope>NUCLEOTIDE SEQUENCE</scope>
    <source>
        <strain evidence="2">DP1</strain>
    </source>
</reference>
<accession>A0AAD2D396</accession>
<sequence>MQVTNLEMDRKCESPCPRLNQNKIRALSFSPAFNSVNTEKNEWKRYSRHLEGVIEQLLQKRLEAKGKYLWLYHPTSYVWILSRTYFLNLKAKKFQPLINSKMDVSYNNIRIDHVRIKEGRNYEDFQNLDEFLLGDTHEQSNQKDNSFENQATNKMFETQEARGEFGRTETIKRKSESHRKKDPRCTPLDTKFIEDWIRVSLALTLFQKKRASSGMMIHKHPVNPLRWEEVKEHPCGEGQRQGSNPLQRQLCSS</sequence>
<dbReference type="EMBL" id="CAMPGE010020185">
    <property type="protein sequence ID" value="CAI2378457.1"/>
    <property type="molecule type" value="Genomic_DNA"/>
</dbReference>
<proteinExistence type="predicted"/>
<feature type="region of interest" description="Disordered" evidence="1">
    <location>
        <begin position="234"/>
        <end position="253"/>
    </location>
</feature>
<protein>
    <submittedName>
        <fullName evidence="2">Uncharacterized protein</fullName>
    </submittedName>
</protein>
<feature type="compositionally biased region" description="Polar residues" evidence="1">
    <location>
        <begin position="240"/>
        <end position="253"/>
    </location>
</feature>
<dbReference type="Proteomes" id="UP001295684">
    <property type="component" value="Unassembled WGS sequence"/>
</dbReference>